<organism evidence="7 8">
    <name type="scientific">Noviherbaspirillum suwonense</name>
    <dbReference type="NCBI Taxonomy" id="1224511"/>
    <lineage>
        <taxon>Bacteria</taxon>
        <taxon>Pseudomonadati</taxon>
        <taxon>Pseudomonadota</taxon>
        <taxon>Betaproteobacteria</taxon>
        <taxon>Burkholderiales</taxon>
        <taxon>Oxalobacteraceae</taxon>
        <taxon>Noviherbaspirillum</taxon>
    </lineage>
</organism>
<keyword evidence="4" id="KW-0804">Transcription</keyword>
<sequence length="217" mass="23891">MARSTKEEALETRNRILDAAEDVFHANGVSRTSLADVAEAAGVSRGAIYWHFKNKSDLFDAMCERVRLPMEDMAAAGKDAREADPLAQLRKTILFVLSEVRHNPHSRKVLGIVFHKCEFVEAAGPIIERQQDVFLRGRADLQTILCNAVRRDQLPADLDTALASIMLQAQIDGLINISLFTPDSADFDAHAGRMVDAAIEMLRCAPSLRMPQAAAHG</sequence>
<dbReference type="InterPro" id="IPR001647">
    <property type="entry name" value="HTH_TetR"/>
</dbReference>
<dbReference type="EMBL" id="FXUL01000001">
    <property type="protein sequence ID" value="SMP42203.1"/>
    <property type="molecule type" value="Genomic_DNA"/>
</dbReference>
<feature type="domain" description="HTH tetR-type" evidence="6">
    <location>
        <begin position="10"/>
        <end position="70"/>
    </location>
</feature>
<evidence type="ECO:0000313" key="8">
    <source>
        <dbReference type="Proteomes" id="UP001158049"/>
    </source>
</evidence>
<evidence type="ECO:0000256" key="4">
    <source>
        <dbReference type="ARBA" id="ARBA00023163"/>
    </source>
</evidence>
<dbReference type="Pfam" id="PF08361">
    <property type="entry name" value="TetR_C_2"/>
    <property type="match status" value="1"/>
</dbReference>
<dbReference type="InterPro" id="IPR050109">
    <property type="entry name" value="HTH-type_TetR-like_transc_reg"/>
</dbReference>
<name>A0ABY1PUK8_9BURK</name>
<dbReference type="Proteomes" id="UP001158049">
    <property type="component" value="Unassembled WGS sequence"/>
</dbReference>
<dbReference type="InterPro" id="IPR036271">
    <property type="entry name" value="Tet_transcr_reg_TetR-rel_C_sf"/>
</dbReference>
<gene>
    <name evidence="7" type="ORF">SAMN06295970_101165</name>
</gene>
<dbReference type="PANTHER" id="PTHR30055">
    <property type="entry name" value="HTH-TYPE TRANSCRIPTIONAL REGULATOR RUTR"/>
    <property type="match status" value="1"/>
</dbReference>
<dbReference type="SUPFAM" id="SSF48498">
    <property type="entry name" value="Tetracyclin repressor-like, C-terminal domain"/>
    <property type="match status" value="1"/>
</dbReference>
<dbReference type="Gene3D" id="1.10.357.10">
    <property type="entry name" value="Tetracycline Repressor, domain 2"/>
    <property type="match status" value="1"/>
</dbReference>
<keyword evidence="8" id="KW-1185">Reference proteome</keyword>
<dbReference type="RefSeq" id="WP_283440321.1">
    <property type="nucleotide sequence ID" value="NZ_FXUL01000001.1"/>
</dbReference>
<dbReference type="InterPro" id="IPR009057">
    <property type="entry name" value="Homeodomain-like_sf"/>
</dbReference>
<evidence type="ECO:0000313" key="7">
    <source>
        <dbReference type="EMBL" id="SMP42203.1"/>
    </source>
</evidence>
<dbReference type="SUPFAM" id="SSF46689">
    <property type="entry name" value="Homeodomain-like"/>
    <property type="match status" value="1"/>
</dbReference>
<dbReference type="PRINTS" id="PR00455">
    <property type="entry name" value="HTHTETR"/>
</dbReference>
<evidence type="ECO:0000256" key="2">
    <source>
        <dbReference type="ARBA" id="ARBA00023015"/>
    </source>
</evidence>
<dbReference type="InterPro" id="IPR013572">
    <property type="entry name" value="Tscrpt_reg_MAATS_C"/>
</dbReference>
<evidence type="ECO:0000256" key="1">
    <source>
        <dbReference type="ARBA" id="ARBA00022491"/>
    </source>
</evidence>
<reference evidence="7 8" key="1">
    <citation type="submission" date="2017-05" db="EMBL/GenBank/DDBJ databases">
        <authorList>
            <person name="Varghese N."/>
            <person name="Submissions S."/>
        </authorList>
    </citation>
    <scope>NUCLEOTIDE SEQUENCE [LARGE SCALE GENOMIC DNA]</scope>
    <source>
        <strain evidence="7 8">DSM 26001</strain>
    </source>
</reference>
<dbReference type="PROSITE" id="PS50977">
    <property type="entry name" value="HTH_TETR_2"/>
    <property type="match status" value="1"/>
</dbReference>
<dbReference type="PROSITE" id="PS01081">
    <property type="entry name" value="HTH_TETR_1"/>
    <property type="match status" value="1"/>
</dbReference>
<keyword evidence="2" id="KW-0805">Transcription regulation</keyword>
<accession>A0ABY1PUK8</accession>
<comment type="caution">
    <text evidence="7">The sequence shown here is derived from an EMBL/GenBank/DDBJ whole genome shotgun (WGS) entry which is preliminary data.</text>
</comment>
<dbReference type="Pfam" id="PF00440">
    <property type="entry name" value="TetR_N"/>
    <property type="match status" value="1"/>
</dbReference>
<dbReference type="InterPro" id="IPR023772">
    <property type="entry name" value="DNA-bd_HTH_TetR-type_CS"/>
</dbReference>
<dbReference type="PANTHER" id="PTHR30055:SF240">
    <property type="entry name" value="HTH-TYPE TRANSCRIPTIONAL REGULATOR ACRR"/>
    <property type="match status" value="1"/>
</dbReference>
<keyword evidence="3 5" id="KW-0238">DNA-binding</keyword>
<protein>
    <submittedName>
        <fullName evidence="7">Transcriptional regulator, TetR family</fullName>
    </submittedName>
</protein>
<feature type="DNA-binding region" description="H-T-H motif" evidence="5">
    <location>
        <begin position="33"/>
        <end position="52"/>
    </location>
</feature>
<evidence type="ECO:0000256" key="3">
    <source>
        <dbReference type="ARBA" id="ARBA00023125"/>
    </source>
</evidence>
<keyword evidence="1" id="KW-0678">Repressor</keyword>
<evidence type="ECO:0000259" key="6">
    <source>
        <dbReference type="PROSITE" id="PS50977"/>
    </source>
</evidence>
<evidence type="ECO:0000256" key="5">
    <source>
        <dbReference type="PROSITE-ProRule" id="PRU00335"/>
    </source>
</evidence>
<proteinExistence type="predicted"/>